<dbReference type="PROSITE" id="PS50949">
    <property type="entry name" value="HTH_GNTR"/>
    <property type="match status" value="1"/>
</dbReference>
<reference evidence="5" key="1">
    <citation type="submission" date="2019-06" db="EMBL/GenBank/DDBJ databases">
        <authorList>
            <person name="Murdoch R.W."/>
            <person name="Fathepure B."/>
        </authorList>
    </citation>
    <scope>NUCLEOTIDE SEQUENCE</scope>
</reference>
<organism evidence="5">
    <name type="scientific">uncultured organism</name>
    <dbReference type="NCBI Taxonomy" id="155900"/>
    <lineage>
        <taxon>unclassified sequences</taxon>
        <taxon>environmental samples</taxon>
    </lineage>
</organism>
<dbReference type="Pfam" id="PF00392">
    <property type="entry name" value="GntR"/>
    <property type="match status" value="1"/>
</dbReference>
<dbReference type="InterPro" id="IPR008920">
    <property type="entry name" value="TF_FadR/GntR_C"/>
</dbReference>
<protein>
    <recommendedName>
        <fullName evidence="4">HTH gntR-type domain-containing protein</fullName>
    </recommendedName>
</protein>
<feature type="domain" description="HTH gntR-type" evidence="4">
    <location>
        <begin position="10"/>
        <end position="78"/>
    </location>
</feature>
<evidence type="ECO:0000256" key="3">
    <source>
        <dbReference type="ARBA" id="ARBA00023163"/>
    </source>
</evidence>
<name>A0A5B8R9Q2_9ZZZZ</name>
<dbReference type="GO" id="GO:0003700">
    <property type="term" value="F:DNA-binding transcription factor activity"/>
    <property type="evidence" value="ECO:0007669"/>
    <property type="project" value="InterPro"/>
</dbReference>
<evidence type="ECO:0000256" key="1">
    <source>
        <dbReference type="ARBA" id="ARBA00023015"/>
    </source>
</evidence>
<dbReference type="EMBL" id="MN079099">
    <property type="protein sequence ID" value="QEA05311.1"/>
    <property type="molecule type" value="Genomic_DNA"/>
</dbReference>
<dbReference type="InterPro" id="IPR011711">
    <property type="entry name" value="GntR_C"/>
</dbReference>
<evidence type="ECO:0000256" key="2">
    <source>
        <dbReference type="ARBA" id="ARBA00023125"/>
    </source>
</evidence>
<dbReference type="Gene3D" id="1.20.120.530">
    <property type="entry name" value="GntR ligand-binding domain-like"/>
    <property type="match status" value="1"/>
</dbReference>
<dbReference type="SMART" id="SM00895">
    <property type="entry name" value="FCD"/>
    <property type="match status" value="1"/>
</dbReference>
<dbReference type="CDD" id="cd07377">
    <property type="entry name" value="WHTH_GntR"/>
    <property type="match status" value="1"/>
</dbReference>
<proteinExistence type="predicted"/>
<gene>
    <name evidence="5" type="ORF">KBTEX_01631</name>
</gene>
<keyword evidence="2" id="KW-0238">DNA-binding</keyword>
<dbReference type="SUPFAM" id="SSF48008">
    <property type="entry name" value="GntR ligand-binding domain-like"/>
    <property type="match status" value="1"/>
</dbReference>
<dbReference type="PANTHER" id="PTHR43537">
    <property type="entry name" value="TRANSCRIPTIONAL REGULATOR, GNTR FAMILY"/>
    <property type="match status" value="1"/>
</dbReference>
<dbReference type="InterPro" id="IPR036388">
    <property type="entry name" value="WH-like_DNA-bd_sf"/>
</dbReference>
<dbReference type="Pfam" id="PF07729">
    <property type="entry name" value="FCD"/>
    <property type="match status" value="1"/>
</dbReference>
<dbReference type="GO" id="GO:0003677">
    <property type="term" value="F:DNA binding"/>
    <property type="evidence" value="ECO:0007669"/>
    <property type="project" value="UniProtKB-KW"/>
</dbReference>
<sequence length="258" mass="28398">MTPKGRNTGRDLGRQLAESLAADLFAGRYRPGDFLPKETELCELFDMSRASVRSGLQLLQSLGIIARTAGQGTRVEEFRDWNILDPVVMGWMAEHAVPNPEFLREIYEFRHAVEPFVAMTAASRATARDLVAMEEAFAGMEAAVESGGLQHDGEAFSDNDIAFHAAIYRATHNLVWSQLATILRPSILLVIRKSNDTADELRDSLNRHRHLMECIRLRQPEAAREAAQHVLHRTGQDLGVDGVEAAAQDPSAAGRGAG</sequence>
<dbReference type="InterPro" id="IPR000524">
    <property type="entry name" value="Tscrpt_reg_HTH_GntR"/>
</dbReference>
<evidence type="ECO:0000259" key="4">
    <source>
        <dbReference type="PROSITE" id="PS50949"/>
    </source>
</evidence>
<evidence type="ECO:0000313" key="5">
    <source>
        <dbReference type="EMBL" id="QEA05311.1"/>
    </source>
</evidence>
<dbReference type="PRINTS" id="PR00035">
    <property type="entry name" value="HTHGNTR"/>
</dbReference>
<dbReference type="SUPFAM" id="SSF46785">
    <property type="entry name" value="Winged helix' DNA-binding domain"/>
    <property type="match status" value="1"/>
</dbReference>
<dbReference type="InterPro" id="IPR036390">
    <property type="entry name" value="WH_DNA-bd_sf"/>
</dbReference>
<keyword evidence="3" id="KW-0804">Transcription</keyword>
<dbReference type="AlphaFoldDB" id="A0A5B8R9Q2"/>
<accession>A0A5B8R9Q2</accession>
<dbReference type="PANTHER" id="PTHR43537:SF44">
    <property type="entry name" value="GNTR FAMILY REGULATORY PROTEIN"/>
    <property type="match status" value="1"/>
</dbReference>
<keyword evidence="1" id="KW-0805">Transcription regulation</keyword>
<dbReference type="SMART" id="SM00345">
    <property type="entry name" value="HTH_GNTR"/>
    <property type="match status" value="1"/>
</dbReference>
<dbReference type="Gene3D" id="1.10.10.10">
    <property type="entry name" value="Winged helix-like DNA-binding domain superfamily/Winged helix DNA-binding domain"/>
    <property type="match status" value="1"/>
</dbReference>